<evidence type="ECO:0000256" key="2">
    <source>
        <dbReference type="ARBA" id="ARBA00004496"/>
    </source>
</evidence>
<dbReference type="GO" id="GO:0005737">
    <property type="term" value="C:cytoplasm"/>
    <property type="evidence" value="ECO:0007669"/>
    <property type="project" value="UniProtKB-SubCell"/>
</dbReference>
<comment type="caution">
    <text evidence="6">Lacks conserved residue(s) required for the propagation of feature annotation.</text>
</comment>
<dbReference type="AlphaFoldDB" id="A0A081NVW9"/>
<dbReference type="InterPro" id="IPR029001">
    <property type="entry name" value="ITPase-like_fam"/>
</dbReference>
<dbReference type="RefSeq" id="WP_036690607.1">
    <property type="nucleotide sequence ID" value="NZ_JNVM01000033.1"/>
</dbReference>
<feature type="active site" description="Proton acceptor" evidence="6">
    <location>
        <position position="71"/>
    </location>
</feature>
<name>A0A081NVW9_9BACL</name>
<comment type="subcellular location">
    <subcellularLocation>
        <location evidence="2 6">Cytoplasm</location>
    </subcellularLocation>
</comment>
<dbReference type="OrthoDB" id="9807767at2"/>
<evidence type="ECO:0000256" key="3">
    <source>
        <dbReference type="ARBA" id="ARBA00022490"/>
    </source>
</evidence>
<dbReference type="GO" id="GO:0036221">
    <property type="term" value="F:UTP diphosphatase activity"/>
    <property type="evidence" value="ECO:0007669"/>
    <property type="project" value="RHEA"/>
</dbReference>
<keyword evidence="5 6" id="KW-0546">Nucleotide metabolism</keyword>
<dbReference type="FunFam" id="3.90.950.10:FF:000005">
    <property type="entry name" value="7-methyl-GTP pyrophosphatase"/>
    <property type="match status" value="1"/>
</dbReference>
<evidence type="ECO:0000313" key="7">
    <source>
        <dbReference type="EMBL" id="KEQ22592.1"/>
    </source>
</evidence>
<comment type="similarity">
    <text evidence="6">Belongs to the Maf family. YhdE subfamily.</text>
</comment>
<protein>
    <recommendedName>
        <fullName evidence="6">dTTP/UTP pyrophosphatase</fullName>
        <shortName evidence="6">dTTPase/UTPase</shortName>
        <ecNumber evidence="6">3.6.1.9</ecNumber>
    </recommendedName>
    <alternativeName>
        <fullName evidence="6">Nucleoside triphosphate pyrophosphatase</fullName>
    </alternativeName>
    <alternativeName>
        <fullName evidence="6">Nucleotide pyrophosphatase</fullName>
        <shortName evidence="6">Nucleotide PPase</shortName>
    </alternativeName>
</protein>
<reference evidence="7 8" key="1">
    <citation type="submission" date="2014-06" db="EMBL/GenBank/DDBJ databases">
        <title>Draft genome sequence of Paenibacillus sp. MSt1.</title>
        <authorList>
            <person name="Aw Y.K."/>
            <person name="Ong K.S."/>
            <person name="Gan H.M."/>
            <person name="Lee S.M."/>
        </authorList>
    </citation>
    <scope>NUCLEOTIDE SEQUENCE [LARGE SCALE GENOMIC DNA]</scope>
    <source>
        <strain evidence="7 8">MSt1</strain>
    </source>
</reference>
<sequence length="193" mass="21208">MKTLVLASSSPRRQELIQMLGLPFEIVTNDVDETVSNDLSPKQIVEELSLRKAKASTARITDSHLIVIGSDTIVVYSEEVLGKPKDQEDAFRMLKLIEGKTHQVYTGITCIDVGESRVITRSRVTDVRMKALSDEQIRAYIATGEPMDKAGAYAVQGIGSTIVESINGDHFNVVGMSLSLLSEMLEELNVKVL</sequence>
<keyword evidence="8" id="KW-1185">Reference proteome</keyword>
<dbReference type="CDD" id="cd00555">
    <property type="entry name" value="Maf"/>
    <property type="match status" value="1"/>
</dbReference>
<keyword evidence="4 6" id="KW-0378">Hydrolase</keyword>
<organism evidence="7 8">
    <name type="scientific">Paenibacillus tyrfis</name>
    <dbReference type="NCBI Taxonomy" id="1501230"/>
    <lineage>
        <taxon>Bacteria</taxon>
        <taxon>Bacillati</taxon>
        <taxon>Bacillota</taxon>
        <taxon>Bacilli</taxon>
        <taxon>Bacillales</taxon>
        <taxon>Paenibacillaceae</taxon>
        <taxon>Paenibacillus</taxon>
    </lineage>
</organism>
<comment type="cofactor">
    <cofactor evidence="1 6">
        <name>a divalent metal cation</name>
        <dbReference type="ChEBI" id="CHEBI:60240"/>
    </cofactor>
</comment>
<evidence type="ECO:0000256" key="5">
    <source>
        <dbReference type="ARBA" id="ARBA00023080"/>
    </source>
</evidence>
<evidence type="ECO:0000256" key="1">
    <source>
        <dbReference type="ARBA" id="ARBA00001968"/>
    </source>
</evidence>
<comment type="catalytic activity">
    <reaction evidence="6">
        <text>dTTP + H2O = dTMP + diphosphate + H(+)</text>
        <dbReference type="Rhea" id="RHEA:28534"/>
        <dbReference type="ChEBI" id="CHEBI:15377"/>
        <dbReference type="ChEBI" id="CHEBI:15378"/>
        <dbReference type="ChEBI" id="CHEBI:33019"/>
        <dbReference type="ChEBI" id="CHEBI:37568"/>
        <dbReference type="ChEBI" id="CHEBI:63528"/>
        <dbReference type="EC" id="3.6.1.9"/>
    </reaction>
</comment>
<dbReference type="InterPro" id="IPR003697">
    <property type="entry name" value="Maf-like"/>
</dbReference>
<accession>A0A081NVW9</accession>
<dbReference type="NCBIfam" id="TIGR00172">
    <property type="entry name" value="maf"/>
    <property type="match status" value="1"/>
</dbReference>
<feature type="site" description="Important for substrate specificity" evidence="6">
    <location>
        <position position="72"/>
    </location>
</feature>
<dbReference type="EC" id="3.6.1.9" evidence="6"/>
<dbReference type="PIRSF" id="PIRSF006305">
    <property type="entry name" value="Maf"/>
    <property type="match status" value="1"/>
</dbReference>
<dbReference type="PANTHER" id="PTHR43213:SF5">
    <property type="entry name" value="BIFUNCTIONAL DTTP_UTP PYROPHOSPHATASE_METHYLTRANSFERASE PROTEIN-RELATED"/>
    <property type="match status" value="1"/>
</dbReference>
<dbReference type="GO" id="GO:0036218">
    <property type="term" value="F:dTTP diphosphatase activity"/>
    <property type="evidence" value="ECO:0007669"/>
    <property type="project" value="RHEA"/>
</dbReference>
<comment type="function">
    <text evidence="6">Nucleoside triphosphate pyrophosphatase that hydrolyzes dTTP and UTP. May have a dual role in cell division arrest and in preventing the incorporation of modified nucleotides into cellular nucleic acids.</text>
</comment>
<gene>
    <name evidence="7" type="ORF">ET33_22040</name>
</gene>
<dbReference type="eggNOG" id="COG0424">
    <property type="taxonomic scope" value="Bacteria"/>
</dbReference>
<dbReference type="Gene3D" id="3.90.950.10">
    <property type="match status" value="1"/>
</dbReference>
<keyword evidence="3 6" id="KW-0963">Cytoplasm</keyword>
<dbReference type="GO" id="GO:0009117">
    <property type="term" value="P:nucleotide metabolic process"/>
    <property type="evidence" value="ECO:0007669"/>
    <property type="project" value="UniProtKB-KW"/>
</dbReference>
<proteinExistence type="inferred from homology"/>
<dbReference type="PANTHER" id="PTHR43213">
    <property type="entry name" value="BIFUNCTIONAL DTTP/UTP PYROPHOSPHATASE/METHYLTRANSFERASE PROTEIN-RELATED"/>
    <property type="match status" value="1"/>
</dbReference>
<evidence type="ECO:0000313" key="8">
    <source>
        <dbReference type="Proteomes" id="UP000028123"/>
    </source>
</evidence>
<comment type="catalytic activity">
    <reaction evidence="6">
        <text>UTP + H2O = UMP + diphosphate + H(+)</text>
        <dbReference type="Rhea" id="RHEA:29395"/>
        <dbReference type="ChEBI" id="CHEBI:15377"/>
        <dbReference type="ChEBI" id="CHEBI:15378"/>
        <dbReference type="ChEBI" id="CHEBI:33019"/>
        <dbReference type="ChEBI" id="CHEBI:46398"/>
        <dbReference type="ChEBI" id="CHEBI:57865"/>
        <dbReference type="EC" id="3.6.1.9"/>
    </reaction>
</comment>
<dbReference type="HAMAP" id="MF_00528">
    <property type="entry name" value="Maf"/>
    <property type="match status" value="1"/>
</dbReference>
<evidence type="ECO:0000256" key="4">
    <source>
        <dbReference type="ARBA" id="ARBA00022801"/>
    </source>
</evidence>
<dbReference type="SUPFAM" id="SSF52972">
    <property type="entry name" value="ITPase-like"/>
    <property type="match status" value="1"/>
</dbReference>
<feature type="site" description="Important for substrate specificity" evidence="6">
    <location>
        <position position="12"/>
    </location>
</feature>
<dbReference type="Proteomes" id="UP000028123">
    <property type="component" value="Unassembled WGS sequence"/>
</dbReference>
<comment type="caution">
    <text evidence="7">The sequence shown here is derived from an EMBL/GenBank/DDBJ whole genome shotgun (WGS) entry which is preliminary data.</text>
</comment>
<dbReference type="EMBL" id="JNVM01000033">
    <property type="protein sequence ID" value="KEQ22592.1"/>
    <property type="molecule type" value="Genomic_DNA"/>
</dbReference>
<feature type="site" description="Important for substrate specificity" evidence="6">
    <location>
        <position position="156"/>
    </location>
</feature>
<dbReference type="Pfam" id="PF02545">
    <property type="entry name" value="Maf"/>
    <property type="match status" value="1"/>
</dbReference>
<evidence type="ECO:0000256" key="6">
    <source>
        <dbReference type="HAMAP-Rule" id="MF_00528"/>
    </source>
</evidence>